<dbReference type="WBParaSite" id="EEL_0000656301-mRNA-1">
    <property type="protein sequence ID" value="EEL_0000656301-mRNA-1"/>
    <property type="gene ID" value="EEL_0000656301"/>
</dbReference>
<dbReference type="Proteomes" id="UP000050640">
    <property type="component" value="Unplaced"/>
</dbReference>
<accession>A0A0R3RWL6</accession>
<evidence type="ECO:0000313" key="3">
    <source>
        <dbReference type="WBParaSite" id="EEL_0000656301-mRNA-1"/>
    </source>
</evidence>
<feature type="compositionally biased region" description="Basic and acidic residues" evidence="1">
    <location>
        <begin position="193"/>
        <end position="207"/>
    </location>
</feature>
<protein>
    <submittedName>
        <fullName evidence="3">Regulatory protein zeste</fullName>
    </submittedName>
</protein>
<organism evidence="2 3">
    <name type="scientific">Elaeophora elaphi</name>
    <dbReference type="NCBI Taxonomy" id="1147741"/>
    <lineage>
        <taxon>Eukaryota</taxon>
        <taxon>Metazoa</taxon>
        <taxon>Ecdysozoa</taxon>
        <taxon>Nematoda</taxon>
        <taxon>Chromadorea</taxon>
        <taxon>Rhabditida</taxon>
        <taxon>Spirurina</taxon>
        <taxon>Spiruromorpha</taxon>
        <taxon>Filarioidea</taxon>
        <taxon>Onchocercidae</taxon>
        <taxon>Elaeophora</taxon>
    </lineage>
</organism>
<proteinExistence type="predicted"/>
<reference evidence="3" key="1">
    <citation type="submission" date="2017-02" db="UniProtKB">
        <authorList>
            <consortium name="WormBaseParasite"/>
        </authorList>
    </citation>
    <scope>IDENTIFICATION</scope>
</reference>
<dbReference type="AlphaFoldDB" id="A0A0R3RWL6"/>
<evidence type="ECO:0000256" key="1">
    <source>
        <dbReference type="SAM" id="MobiDB-lite"/>
    </source>
</evidence>
<dbReference type="PANTHER" id="PTHR38627">
    <property type="entry name" value="GA BINDING AND ACTIVATING AND SPK (SPK) DOMAIN CONTAINING-RELATED"/>
    <property type="match status" value="1"/>
</dbReference>
<evidence type="ECO:0000313" key="2">
    <source>
        <dbReference type="Proteomes" id="UP000050640"/>
    </source>
</evidence>
<dbReference type="Gene3D" id="1.10.10.60">
    <property type="entry name" value="Homeodomain-like"/>
    <property type="match status" value="1"/>
</dbReference>
<dbReference type="PANTHER" id="PTHR38627:SF2">
    <property type="entry name" value="DOUBLE-STRAND TELOMERIC DNA-BINDING PROTEINS 1-RELATED"/>
    <property type="match status" value="1"/>
</dbReference>
<keyword evidence="2" id="KW-1185">Reference proteome</keyword>
<name>A0A0R3RWL6_9BILA</name>
<feature type="region of interest" description="Disordered" evidence="1">
    <location>
        <begin position="177"/>
        <end position="207"/>
    </location>
</feature>
<sequence>MAVRNTYSLYDERLMWEYIFERLQDGDEAASKPKGLKLWKKFEATEKTNKTASSLATHFRKAMYDHIEEAKIPVEQQLYIASQLDLPLSKRQQKIIEYKENISITTNDFGIVTKYKKEEDDEINDEVGYDALELNGSSKIAKLSLSPDRNSTPVARRYNLRKQLNVGENKLREIHNSKGAEAMDLVQDNSDFNDNRNEDRNDNGDQSEIIHVKRMLDNKKENGCEQREICENAEGSAFEKQSSSNKINGRKIGKNTKVLGLEDQFHDDSKESGTNISCPKDGVDAADLFSEVVGNQVECIETTKESGTSQHPEAANSVRSLAVKNDQFGTKIMSNEISKIIACSSASTAVLEKKKQELLAFESIIDEERKQLVTYILNKRQLKGVEKMKVEKILELRAKEAKRFGTNLKSYLRKIQQQLI</sequence>
<dbReference type="InterPro" id="IPR053367">
    <property type="entry name" value="G-alpha_activating_GEF"/>
</dbReference>